<keyword evidence="2" id="KW-0560">Oxidoreductase</keyword>
<keyword evidence="1" id="KW-0285">Flavoprotein</keyword>
<proteinExistence type="predicted"/>
<gene>
    <name evidence="5" type="ORF">METZ01_LOCUS394164</name>
</gene>
<reference evidence="5" key="1">
    <citation type="submission" date="2018-05" db="EMBL/GenBank/DDBJ databases">
        <authorList>
            <person name="Lanie J.A."/>
            <person name="Ng W.-L."/>
            <person name="Kazmierczak K.M."/>
            <person name="Andrzejewski T.M."/>
            <person name="Davidsen T.M."/>
            <person name="Wayne K.J."/>
            <person name="Tettelin H."/>
            <person name="Glass J.I."/>
            <person name="Rusch D."/>
            <person name="Podicherti R."/>
            <person name="Tsui H.-C.T."/>
            <person name="Winkler M.E."/>
        </authorList>
    </citation>
    <scope>NUCLEOTIDE SEQUENCE</scope>
</reference>
<dbReference type="InterPro" id="IPR036661">
    <property type="entry name" value="Luciferase-like_sf"/>
</dbReference>
<accession>A0A382V4D9</accession>
<evidence type="ECO:0000256" key="3">
    <source>
        <dbReference type="ARBA" id="ARBA00023033"/>
    </source>
</evidence>
<evidence type="ECO:0000313" key="5">
    <source>
        <dbReference type="EMBL" id="SVD41310.1"/>
    </source>
</evidence>
<evidence type="ECO:0000256" key="2">
    <source>
        <dbReference type="ARBA" id="ARBA00023002"/>
    </source>
</evidence>
<organism evidence="5">
    <name type="scientific">marine metagenome</name>
    <dbReference type="NCBI Taxonomy" id="408172"/>
    <lineage>
        <taxon>unclassified sequences</taxon>
        <taxon>metagenomes</taxon>
        <taxon>ecological metagenomes</taxon>
    </lineage>
</organism>
<feature type="non-terminal residue" evidence="5">
    <location>
        <position position="263"/>
    </location>
</feature>
<dbReference type="SUPFAM" id="SSF51679">
    <property type="entry name" value="Bacterial luciferase-like"/>
    <property type="match status" value="1"/>
</dbReference>
<dbReference type="Pfam" id="PF00296">
    <property type="entry name" value="Bac_luciferase"/>
    <property type="match status" value="1"/>
</dbReference>
<dbReference type="PANTHER" id="PTHR30137:SF16">
    <property type="entry name" value="BLL0895 PROTEIN"/>
    <property type="match status" value="1"/>
</dbReference>
<dbReference type="AlphaFoldDB" id="A0A382V4D9"/>
<dbReference type="GO" id="GO:0005829">
    <property type="term" value="C:cytosol"/>
    <property type="evidence" value="ECO:0007669"/>
    <property type="project" value="TreeGrafter"/>
</dbReference>
<evidence type="ECO:0000256" key="1">
    <source>
        <dbReference type="ARBA" id="ARBA00022630"/>
    </source>
</evidence>
<sequence>MPYWVQTEEKTMNFGLFMMPLHPPHRSYADSYDRDLNLIVTADKLGYHEAWIGEHITERWENAPAPDLLIAKALAMTENIIFGTGVTLLSIHNPVELAHRIAMLDHLARGRFYWGIGARAIPTDLQLFGLDPAKGVEVRERSAEVLDIILKIWESEGQFSYHGKYFDITAPALDPVLERGLYMKPYQMPHPPIAVAATSLASGSIKVAGERGWFPMSSSNLAPQHLKGHWEVVEEGAASNGREPDRQEWRIGRDVLVAKTPQE</sequence>
<dbReference type="GO" id="GO:0016705">
    <property type="term" value="F:oxidoreductase activity, acting on paired donors, with incorporation or reduction of molecular oxygen"/>
    <property type="evidence" value="ECO:0007669"/>
    <property type="project" value="InterPro"/>
</dbReference>
<keyword evidence="3" id="KW-0503">Monooxygenase</keyword>
<protein>
    <recommendedName>
        <fullName evidence="4">Luciferase-like domain-containing protein</fullName>
    </recommendedName>
</protein>
<dbReference type="PANTHER" id="PTHR30137">
    <property type="entry name" value="LUCIFERASE-LIKE MONOOXYGENASE"/>
    <property type="match status" value="1"/>
</dbReference>
<dbReference type="InterPro" id="IPR050766">
    <property type="entry name" value="Bact_Lucif_Oxidored"/>
</dbReference>
<dbReference type="InterPro" id="IPR011251">
    <property type="entry name" value="Luciferase-like_dom"/>
</dbReference>
<evidence type="ECO:0000259" key="4">
    <source>
        <dbReference type="Pfam" id="PF00296"/>
    </source>
</evidence>
<dbReference type="Gene3D" id="3.20.20.30">
    <property type="entry name" value="Luciferase-like domain"/>
    <property type="match status" value="1"/>
</dbReference>
<dbReference type="EMBL" id="UINC01149067">
    <property type="protein sequence ID" value="SVD41310.1"/>
    <property type="molecule type" value="Genomic_DNA"/>
</dbReference>
<feature type="domain" description="Luciferase-like" evidence="4">
    <location>
        <begin position="12"/>
        <end position="263"/>
    </location>
</feature>
<name>A0A382V4D9_9ZZZZ</name>
<dbReference type="GO" id="GO:0004497">
    <property type="term" value="F:monooxygenase activity"/>
    <property type="evidence" value="ECO:0007669"/>
    <property type="project" value="UniProtKB-KW"/>
</dbReference>